<name>A0A4V2SNY1_RHOSA</name>
<protein>
    <submittedName>
        <fullName evidence="2">Putative PEP-CTERM system TPR-repeat lipoprotein</fullName>
    </submittedName>
</protein>
<dbReference type="OrthoDB" id="7259535at2"/>
<reference evidence="2 3" key="1">
    <citation type="submission" date="2019-03" db="EMBL/GenBank/DDBJ databases">
        <title>Genomic Encyclopedia of Type Strains, Phase IV (KMG-IV): sequencing the most valuable type-strain genomes for metagenomic binning, comparative biology and taxonomic classification.</title>
        <authorList>
            <person name="Goeker M."/>
        </authorList>
    </citation>
    <scope>NUCLEOTIDE SEQUENCE [LARGE SCALE GENOMIC DNA]</scope>
    <source>
        <strain evidence="2 3">DSM 2132</strain>
    </source>
</reference>
<dbReference type="RefSeq" id="WP_132708862.1">
    <property type="nucleotide sequence ID" value="NZ_JACIGF010000008.1"/>
</dbReference>
<dbReference type="NCBIfam" id="TIGR02917">
    <property type="entry name" value="PEP_TPR_lipo"/>
    <property type="match status" value="1"/>
</dbReference>
<dbReference type="InParanoid" id="A0A4V2SNY1"/>
<dbReference type="AlphaFoldDB" id="A0A4V2SNY1"/>
<keyword evidence="3" id="KW-1185">Reference proteome</keyword>
<proteinExistence type="predicted"/>
<evidence type="ECO:0000313" key="2">
    <source>
        <dbReference type="EMBL" id="TCP32926.1"/>
    </source>
</evidence>
<dbReference type="InterPro" id="IPR011990">
    <property type="entry name" value="TPR-like_helical_dom_sf"/>
</dbReference>
<dbReference type="InterPro" id="IPR019734">
    <property type="entry name" value="TPR_rpt"/>
</dbReference>
<gene>
    <name evidence="2" type="ORF">EV659_10825</name>
</gene>
<sequence length="926" mass="99555">MLSQKVTIAARRLMIGLIAVGLAACSESDPIEQAEGFIDAGREAMENGRYQAAEIELKNAVKVAPDYAPARVALGSLHLARYDLATAEKEFRRALQSGGDPVTVWPKLMRTLVEAGDFDAVLDAVKQLDPTVRDLFAVKLARTDALIGLGRVDEAEGVLDRLPGNAGAEILTRQAMIAASRGDEARFRALVTEAIESPTPSADAWFLNGQLQVRDGNLDAARESLARAYAIEPYASDTATNYVVALLRTDQLAQAEEVIKTYARTAGELTLGLAHLRSVVALLQKDYETAKTTSERILSANSDFTPAMLVAGFANNALKNDQLAVNHLKRVPGGTPGLRVTIAKTLAQSHMRLGEPQAALEALEAVPLGEDGMARRLAVRAALEAGDRDRARDLLAELAATEPDNSALASGLALMQLATGETAGARDTLTKLREAGQTVSVEQSMRIALLQLQAGDTDGVRAIARDLADAPERPALSPILEGLAYVRDGDMAAAEDRFQRALDIEPGNNMAVLSMAVIRQRQGNTEEAERLLRQGLTAGEADDSLLPALVKVLLSQGRLDDAVDVLARQIDSQPDSVIARGLLSRIRLAQGQPDEAAELASAGLDRAPDNPALLRLLGLARFEQGDPGAATTAFERLVDQRPEDTAALLLLARAQAADGGLEQALSTIEKSVALAPDAVEPRLVRTQVLIGLDQDRRARLQLDALKELAPDDPRVLRLAGQVAVRQDRLADAQDYFETLMDVEASNENLVSLSRVMARRGRSDDAVGLLQQWLAEKPEDAFVRAFLFNQFLTAGDYDAAWAAYEALPDTGQRSWIMLNNAAWTALQLDKLDTAKDLAERALDQRPDEPQVLDTLGVILLEQGDTAAAREHLATAAANSALPDVRLHYAKALIADGAGEEAKPVLRDLARTRFAGQEEARTLLAQLP</sequence>
<dbReference type="PANTHER" id="PTHR12558">
    <property type="entry name" value="CELL DIVISION CYCLE 16,23,27"/>
    <property type="match status" value="1"/>
</dbReference>
<accession>A0A4V2SNY1</accession>
<dbReference type="Gene3D" id="1.25.40.10">
    <property type="entry name" value="Tetratricopeptide repeat domain"/>
    <property type="match status" value="6"/>
</dbReference>
<dbReference type="PROSITE" id="PS51257">
    <property type="entry name" value="PROKAR_LIPOPROTEIN"/>
    <property type="match status" value="1"/>
</dbReference>
<comment type="caution">
    <text evidence="2">The sequence shown here is derived from an EMBL/GenBank/DDBJ whole genome shotgun (WGS) entry which is preliminary data.</text>
</comment>
<keyword evidence="1" id="KW-0802">TPR repeat</keyword>
<dbReference type="Pfam" id="PF13432">
    <property type="entry name" value="TPR_16"/>
    <property type="match status" value="3"/>
</dbReference>
<dbReference type="PROSITE" id="PS50005">
    <property type="entry name" value="TPR"/>
    <property type="match status" value="3"/>
</dbReference>
<dbReference type="InterPro" id="IPR014266">
    <property type="entry name" value="PEP-CTERM_TPR_PrsT"/>
</dbReference>
<organism evidence="2 3">
    <name type="scientific">Rhodothalassium salexigens DSM 2132</name>
    <dbReference type="NCBI Taxonomy" id="1188247"/>
    <lineage>
        <taxon>Bacteria</taxon>
        <taxon>Pseudomonadati</taxon>
        <taxon>Pseudomonadota</taxon>
        <taxon>Alphaproteobacteria</taxon>
        <taxon>Rhodothalassiales</taxon>
        <taxon>Rhodothalassiaceae</taxon>
        <taxon>Rhodothalassium</taxon>
    </lineage>
</organism>
<evidence type="ECO:0000313" key="3">
    <source>
        <dbReference type="Proteomes" id="UP000295399"/>
    </source>
</evidence>
<dbReference type="SMART" id="SM00028">
    <property type="entry name" value="TPR"/>
    <property type="match status" value="10"/>
</dbReference>
<dbReference type="SUPFAM" id="SSF48452">
    <property type="entry name" value="TPR-like"/>
    <property type="match status" value="4"/>
</dbReference>
<dbReference type="PANTHER" id="PTHR12558:SF33">
    <property type="entry name" value="BLL7664 PROTEIN"/>
    <property type="match status" value="1"/>
</dbReference>
<dbReference type="Pfam" id="PF14559">
    <property type="entry name" value="TPR_19"/>
    <property type="match status" value="5"/>
</dbReference>
<keyword evidence="2" id="KW-0449">Lipoprotein</keyword>
<feature type="repeat" description="TPR" evidence="1">
    <location>
        <begin position="611"/>
        <end position="644"/>
    </location>
</feature>
<evidence type="ECO:0000256" key="1">
    <source>
        <dbReference type="PROSITE-ProRule" id="PRU00339"/>
    </source>
</evidence>
<feature type="repeat" description="TPR" evidence="1">
    <location>
        <begin position="475"/>
        <end position="508"/>
    </location>
</feature>
<dbReference type="Proteomes" id="UP000295399">
    <property type="component" value="Unassembled WGS sequence"/>
</dbReference>
<dbReference type="EMBL" id="SLXO01000008">
    <property type="protein sequence ID" value="TCP32926.1"/>
    <property type="molecule type" value="Genomic_DNA"/>
</dbReference>
<feature type="repeat" description="TPR" evidence="1">
    <location>
        <begin position="202"/>
        <end position="235"/>
    </location>
</feature>